<accession>A0A9N9TY99</accession>
<dbReference type="Proteomes" id="UP001153712">
    <property type="component" value="Chromosome 8"/>
</dbReference>
<dbReference type="OrthoDB" id="10585249at2759"/>
<keyword evidence="3" id="KW-1185">Reference proteome</keyword>
<feature type="region of interest" description="Disordered" evidence="1">
    <location>
        <begin position="17"/>
        <end position="58"/>
    </location>
</feature>
<feature type="compositionally biased region" description="Polar residues" evidence="1">
    <location>
        <begin position="29"/>
        <end position="44"/>
    </location>
</feature>
<reference evidence="2" key="1">
    <citation type="submission" date="2022-01" db="EMBL/GenBank/DDBJ databases">
        <authorList>
            <person name="King R."/>
        </authorList>
    </citation>
    <scope>NUCLEOTIDE SEQUENCE</scope>
</reference>
<dbReference type="AlphaFoldDB" id="A0A9N9TY99"/>
<evidence type="ECO:0000256" key="1">
    <source>
        <dbReference type="SAM" id="MobiDB-lite"/>
    </source>
</evidence>
<dbReference type="EMBL" id="OU900101">
    <property type="protein sequence ID" value="CAG9864661.1"/>
    <property type="molecule type" value="Genomic_DNA"/>
</dbReference>
<evidence type="ECO:0000313" key="2">
    <source>
        <dbReference type="EMBL" id="CAG9864661.1"/>
    </source>
</evidence>
<organism evidence="2 3">
    <name type="scientific">Phyllotreta striolata</name>
    <name type="common">Striped flea beetle</name>
    <name type="synonym">Crioceris striolata</name>
    <dbReference type="NCBI Taxonomy" id="444603"/>
    <lineage>
        <taxon>Eukaryota</taxon>
        <taxon>Metazoa</taxon>
        <taxon>Ecdysozoa</taxon>
        <taxon>Arthropoda</taxon>
        <taxon>Hexapoda</taxon>
        <taxon>Insecta</taxon>
        <taxon>Pterygota</taxon>
        <taxon>Neoptera</taxon>
        <taxon>Endopterygota</taxon>
        <taxon>Coleoptera</taxon>
        <taxon>Polyphaga</taxon>
        <taxon>Cucujiformia</taxon>
        <taxon>Chrysomeloidea</taxon>
        <taxon>Chrysomelidae</taxon>
        <taxon>Galerucinae</taxon>
        <taxon>Alticini</taxon>
        <taxon>Phyllotreta</taxon>
    </lineage>
</organism>
<name>A0A9N9TY99_PHYSR</name>
<evidence type="ECO:0000313" key="3">
    <source>
        <dbReference type="Proteomes" id="UP001153712"/>
    </source>
</evidence>
<gene>
    <name evidence="2" type="ORF">PHYEVI_LOCUS10912</name>
</gene>
<sequence>MMVLSAENLMSECSIVHQKHRNQPKIDRTGTTGKAPVNNSTGDATSAPIGLDNPDRPAESGRLAYFKHDYGHVNFAFVDWDGFTSSRIIETLFNDHSPSSN</sequence>
<proteinExistence type="predicted"/>
<protein>
    <submittedName>
        <fullName evidence="2">Uncharacterized protein</fullName>
    </submittedName>
</protein>